<evidence type="ECO:0000313" key="1">
    <source>
        <dbReference type="EMBL" id="QDE40945.1"/>
    </source>
</evidence>
<dbReference type="InterPro" id="IPR006597">
    <property type="entry name" value="Sel1-like"/>
</dbReference>
<dbReference type="KEGG" id="lpy:FIV34_17860"/>
<dbReference type="InterPro" id="IPR011990">
    <property type="entry name" value="TPR-like_helical_dom_sf"/>
</dbReference>
<gene>
    <name evidence="1" type="ORF">FIV34_17860</name>
</gene>
<dbReference type="SUPFAM" id="SSF81901">
    <property type="entry name" value="HCP-like"/>
    <property type="match status" value="1"/>
</dbReference>
<dbReference type="Proteomes" id="UP000316093">
    <property type="component" value="Chromosome"/>
</dbReference>
<dbReference type="PROSITE" id="PS51257">
    <property type="entry name" value="PROKAR_LIPOPROTEIN"/>
    <property type="match status" value="1"/>
</dbReference>
<name>A0A4Y5Z9B1_9GAMM</name>
<proteinExistence type="predicted"/>
<protein>
    <submittedName>
        <fullName evidence="1">SEL1-like repeat protein</fullName>
    </submittedName>
</protein>
<accession>A0A4Y5Z9B1</accession>
<sequence>MKGLLTASMIAAVVLLGGCHRATRPQPLPGQELVVSNLLYGCPYGLERFLPGDYYFCEAGSHFWAGRYSMSRDSLESASRWGSKAAQYALGVMYFNGDHVAANQPLGVAWLAIAAERHAPEYEQTFVSAYQRLTPEQRAQADAYWRDMTPIYADKVAAARADKRFNRAYRDLETAVAFGGGVYINGITMGVVSGLTITQRMKNERDMFFAGYDTHVWVGDAELVPLGQLPSIKKTEPAATPPLPSSN</sequence>
<keyword evidence="2" id="KW-1185">Reference proteome</keyword>
<dbReference type="SMART" id="SM00671">
    <property type="entry name" value="SEL1"/>
    <property type="match status" value="1"/>
</dbReference>
<reference evidence="1 2" key="1">
    <citation type="submission" date="2019-06" db="EMBL/GenBank/DDBJ databases">
        <title>A complete genome sequence for Luteibacter pinisoli MAH-14.</title>
        <authorList>
            <person name="Baltrus D.A."/>
        </authorList>
    </citation>
    <scope>NUCLEOTIDE SEQUENCE [LARGE SCALE GENOMIC DNA]</scope>
    <source>
        <strain evidence="1 2">MAH-14</strain>
    </source>
</reference>
<dbReference type="AlphaFoldDB" id="A0A4Y5Z9B1"/>
<dbReference type="OrthoDB" id="7063913at2"/>
<organism evidence="1 2">
    <name type="scientific">Luteibacter pinisoli</name>
    <dbReference type="NCBI Taxonomy" id="2589080"/>
    <lineage>
        <taxon>Bacteria</taxon>
        <taxon>Pseudomonadati</taxon>
        <taxon>Pseudomonadota</taxon>
        <taxon>Gammaproteobacteria</taxon>
        <taxon>Lysobacterales</taxon>
        <taxon>Rhodanobacteraceae</taxon>
        <taxon>Luteibacter</taxon>
    </lineage>
</organism>
<dbReference type="Gene3D" id="1.25.40.10">
    <property type="entry name" value="Tetratricopeptide repeat domain"/>
    <property type="match status" value="1"/>
</dbReference>
<evidence type="ECO:0000313" key="2">
    <source>
        <dbReference type="Proteomes" id="UP000316093"/>
    </source>
</evidence>
<dbReference type="RefSeq" id="WP_139984870.1">
    <property type="nucleotide sequence ID" value="NZ_CP041046.1"/>
</dbReference>
<dbReference type="EMBL" id="CP041046">
    <property type="protein sequence ID" value="QDE40945.1"/>
    <property type="molecule type" value="Genomic_DNA"/>
</dbReference>